<organism evidence="2 3">
    <name type="scientific">Indibacter alkaliphilus (strain CCUG 57479 / KCTC 22604 / LW1)</name>
    <dbReference type="NCBI Taxonomy" id="1189612"/>
    <lineage>
        <taxon>Bacteria</taxon>
        <taxon>Pseudomonadati</taxon>
        <taxon>Bacteroidota</taxon>
        <taxon>Cytophagia</taxon>
        <taxon>Cytophagales</taxon>
        <taxon>Cyclobacteriaceae</taxon>
    </lineage>
</organism>
<comment type="caution">
    <text evidence="2">The sequence shown here is derived from an EMBL/GenBank/DDBJ whole genome shotgun (WGS) entry which is preliminary data.</text>
</comment>
<sequence length="42" mass="4447">MVLNGGGDLSNPKKEKPWNDPGKPKSDLLSIHQGGGVGENQF</sequence>
<evidence type="ECO:0000313" key="3">
    <source>
        <dbReference type="Proteomes" id="UP000006073"/>
    </source>
</evidence>
<evidence type="ECO:0000313" key="2">
    <source>
        <dbReference type="EMBL" id="EOZ96880.1"/>
    </source>
</evidence>
<accession>S2DI59</accession>
<feature type="compositionally biased region" description="Basic and acidic residues" evidence="1">
    <location>
        <begin position="11"/>
        <end position="26"/>
    </location>
</feature>
<feature type="compositionally biased region" description="Gly residues" evidence="1">
    <location>
        <begin position="33"/>
        <end position="42"/>
    </location>
</feature>
<keyword evidence="3" id="KW-1185">Reference proteome</keyword>
<gene>
    <name evidence="2" type="ORF">A33Q_2190</name>
</gene>
<name>S2DI59_INDAL</name>
<feature type="region of interest" description="Disordered" evidence="1">
    <location>
        <begin position="1"/>
        <end position="42"/>
    </location>
</feature>
<reference evidence="2 3" key="1">
    <citation type="journal article" date="2013" name="Genome Announc.">
        <title>Draft Genome Sequence of Indibacter alkaliphilus Strain LW1T, Isolated from Lonar Lake, a Haloalkaline Lake in the Buldana District of Maharashtra, India.</title>
        <authorList>
            <person name="Singh A."/>
            <person name="Kumar Jangir P."/>
            <person name="Sharma R."/>
            <person name="Singh A."/>
            <person name="Kumar Pinnaka A."/>
            <person name="Shivaji S."/>
        </authorList>
    </citation>
    <scope>NUCLEOTIDE SEQUENCE [LARGE SCALE GENOMIC DNA]</scope>
    <source>
        <strain evidence="3">CCUG 57479 / KCTC 22604 / LW1</strain>
    </source>
</reference>
<proteinExistence type="predicted"/>
<dbReference type="EMBL" id="ALWO02000032">
    <property type="protein sequence ID" value="EOZ96880.1"/>
    <property type="molecule type" value="Genomic_DNA"/>
</dbReference>
<evidence type="ECO:0000256" key="1">
    <source>
        <dbReference type="SAM" id="MobiDB-lite"/>
    </source>
</evidence>
<dbReference type="AlphaFoldDB" id="S2DI59"/>
<dbReference type="Proteomes" id="UP000006073">
    <property type="component" value="Unassembled WGS sequence"/>
</dbReference>
<protein>
    <submittedName>
        <fullName evidence="2">Uncharacterized protein</fullName>
    </submittedName>
</protein>